<keyword evidence="1" id="KW-0808">Transferase</keyword>
<dbReference type="EC" id="2.5.1.17" evidence="1"/>
<dbReference type="HOGENOM" id="CLU_088595_2_0_9"/>
<dbReference type="RefSeq" id="WP_049684475.1">
    <property type="nucleotide sequence ID" value="NZ_CP009170.1"/>
</dbReference>
<dbReference type="Gene3D" id="3.40.50.300">
    <property type="entry name" value="P-loop containing nucleotide triphosphate hydrolases"/>
    <property type="match status" value="1"/>
</dbReference>
<name>A0A097ANX6_THEKI</name>
<dbReference type="Proteomes" id="UP000029669">
    <property type="component" value="Chromosome"/>
</dbReference>
<dbReference type="Pfam" id="PF02572">
    <property type="entry name" value="CobA_CobO_BtuR"/>
    <property type="match status" value="1"/>
</dbReference>
<dbReference type="AlphaFoldDB" id="A0A097ANX6"/>
<gene>
    <name evidence="1" type="primary">btuR1</name>
    <name evidence="1" type="ORF">TKV_c03050</name>
</gene>
<protein>
    <submittedName>
        <fullName evidence="1">Cob(I)yrinic acid a,c-diamide adenosyltransferase BtuR</fullName>
        <ecNumber evidence="1">2.5.1.17</ecNumber>
    </submittedName>
</protein>
<accession>A0A097ANX6</accession>
<dbReference type="PANTHER" id="PTHR46638:SF1">
    <property type="entry name" value="CORRINOID ADENOSYLTRANSFERASE"/>
    <property type="match status" value="1"/>
</dbReference>
<keyword evidence="2" id="KW-1185">Reference proteome</keyword>
<dbReference type="CDD" id="cd00561">
    <property type="entry name" value="CobA_ACA"/>
    <property type="match status" value="1"/>
</dbReference>
<dbReference type="PANTHER" id="PTHR46638">
    <property type="entry name" value="CORRINOID ADENOSYLTRANSFERASE"/>
    <property type="match status" value="1"/>
</dbReference>
<dbReference type="GO" id="GO:0009236">
    <property type="term" value="P:cobalamin biosynthetic process"/>
    <property type="evidence" value="ECO:0007669"/>
    <property type="project" value="InterPro"/>
</dbReference>
<dbReference type="InterPro" id="IPR027417">
    <property type="entry name" value="P-loop_NTPase"/>
</dbReference>
<dbReference type="GO" id="GO:0008817">
    <property type="term" value="F:corrinoid adenosyltransferase activity"/>
    <property type="evidence" value="ECO:0007669"/>
    <property type="project" value="UniProtKB-EC"/>
</dbReference>
<dbReference type="eggNOG" id="COG2109">
    <property type="taxonomic scope" value="Bacteria"/>
</dbReference>
<proteinExistence type="predicted"/>
<organism evidence="1 2">
    <name type="scientific">Thermoanaerobacter kivui</name>
    <name type="common">Acetogenium kivui</name>
    <dbReference type="NCBI Taxonomy" id="2325"/>
    <lineage>
        <taxon>Bacteria</taxon>
        <taxon>Bacillati</taxon>
        <taxon>Bacillota</taxon>
        <taxon>Clostridia</taxon>
        <taxon>Thermoanaerobacterales</taxon>
        <taxon>Thermoanaerobacteraceae</taxon>
        <taxon>Thermoanaerobacter</taxon>
    </lineage>
</organism>
<dbReference type="PIRSF" id="PIRSF015617">
    <property type="entry name" value="Adensltrnsf_CobA"/>
    <property type="match status" value="1"/>
</dbReference>
<dbReference type="SUPFAM" id="SSF52540">
    <property type="entry name" value="P-loop containing nucleoside triphosphate hydrolases"/>
    <property type="match status" value="1"/>
</dbReference>
<sequence>MKKGYVQVYTGDGKGKTTAALGLAFRAVGRGMKVIMFQFLKGMATGELKTAELLKPNFEIRRFAEAKKFTWDLTKEEFEELKQKVKSEYNQLLDILKSGDYDIVIVDEAMAAIHRGLLTVEEVVRLIDEKPETVELVLTGRSAPQEIIEKADLVTEMKEIKHYFKKGVPVRVGIEI</sequence>
<reference evidence="2" key="1">
    <citation type="journal article" date="2015" name="Genome Announc.">
        <title>Whole-Genome Sequences of 80 Environmental and Clinical Isolates of Burkholderia pseudomallei.</title>
        <authorList>
            <person name="Johnson S.L."/>
            <person name="Baker A.L."/>
            <person name="Chain P.S."/>
            <person name="Currie B.J."/>
            <person name="Daligault H.E."/>
            <person name="Davenport K.W."/>
            <person name="Davis C.B."/>
            <person name="Inglis T.J."/>
            <person name="Kaestli M."/>
            <person name="Koren S."/>
            <person name="Mayo M."/>
            <person name="Merritt A.J."/>
            <person name="Price E.P."/>
            <person name="Sarovich D.S."/>
            <person name="Warner J."/>
            <person name="Rosovitz M.J."/>
        </authorList>
    </citation>
    <scope>NUCLEOTIDE SEQUENCE [LARGE SCALE GENOMIC DNA]</scope>
    <source>
        <strain evidence="2">DSM 2030</strain>
    </source>
</reference>
<evidence type="ECO:0000313" key="1">
    <source>
        <dbReference type="EMBL" id="AIS51510.1"/>
    </source>
</evidence>
<dbReference type="GO" id="GO:0005524">
    <property type="term" value="F:ATP binding"/>
    <property type="evidence" value="ECO:0007669"/>
    <property type="project" value="InterPro"/>
</dbReference>
<evidence type="ECO:0000313" key="2">
    <source>
        <dbReference type="Proteomes" id="UP000029669"/>
    </source>
</evidence>
<dbReference type="EMBL" id="CP009170">
    <property type="protein sequence ID" value="AIS51510.1"/>
    <property type="molecule type" value="Genomic_DNA"/>
</dbReference>
<dbReference type="KEGG" id="tki:TKV_c03050"/>
<dbReference type="STRING" id="2325.TKV_c03050"/>
<dbReference type="OrthoDB" id="9810309at2"/>
<dbReference type="InterPro" id="IPR003724">
    <property type="entry name" value="CblAdoTrfase_CobA"/>
</dbReference>